<comment type="caution">
    <text evidence="3">The sequence shown here is derived from an EMBL/GenBank/DDBJ whole genome shotgun (WGS) entry which is preliminary data.</text>
</comment>
<evidence type="ECO:0000313" key="3">
    <source>
        <dbReference type="EMBL" id="NSX56843.1"/>
    </source>
</evidence>
<accession>A0ABX2J1L0</accession>
<dbReference type="EMBL" id="JABUFE010000021">
    <property type="protein sequence ID" value="NSX56843.1"/>
    <property type="molecule type" value="Genomic_DNA"/>
</dbReference>
<dbReference type="Pfam" id="PF09608">
    <property type="entry name" value="Alph_Pro_TM"/>
    <property type="match status" value="1"/>
</dbReference>
<keyword evidence="2" id="KW-0732">Signal</keyword>
<feature type="chain" id="PRO_5046207477" evidence="2">
    <location>
        <begin position="18"/>
        <end position="250"/>
    </location>
</feature>
<evidence type="ECO:0000256" key="1">
    <source>
        <dbReference type="SAM" id="Phobius"/>
    </source>
</evidence>
<dbReference type="RefSeq" id="WP_174139995.1">
    <property type="nucleotide sequence ID" value="NZ_JABUFE010000021.1"/>
</dbReference>
<reference evidence="3 4" key="1">
    <citation type="submission" date="2020-06" db="EMBL/GenBank/DDBJ databases">
        <title>Sulfitobacter algicola sp. nov., isolated from green algae.</title>
        <authorList>
            <person name="Wang C."/>
        </authorList>
    </citation>
    <scope>NUCLEOTIDE SEQUENCE [LARGE SCALE GENOMIC DNA]</scope>
    <source>
        <strain evidence="3 4">1151</strain>
    </source>
</reference>
<keyword evidence="1" id="KW-1133">Transmembrane helix</keyword>
<feature type="signal peptide" evidence="2">
    <location>
        <begin position="1"/>
        <end position="17"/>
    </location>
</feature>
<proteinExistence type="predicted"/>
<gene>
    <name evidence="3" type="ORF">HRQ87_18845</name>
</gene>
<evidence type="ECO:0000256" key="2">
    <source>
        <dbReference type="SAM" id="SignalP"/>
    </source>
</evidence>
<keyword evidence="4" id="KW-1185">Reference proteome</keyword>
<feature type="transmembrane region" description="Helical" evidence="1">
    <location>
        <begin position="224"/>
        <end position="245"/>
    </location>
</feature>
<protein>
    <submittedName>
        <fullName evidence="3">TIGR02186 family protein</fullName>
    </submittedName>
</protein>
<keyword evidence="1" id="KW-0472">Membrane</keyword>
<evidence type="ECO:0000313" key="4">
    <source>
        <dbReference type="Proteomes" id="UP000777935"/>
    </source>
</evidence>
<sequence length="250" mass="27452">MIRFVFAILFFALPATAQDVVAGLSQKRVAITASFDGSEILIFGAVKREAPIDDDQVEVIITVAGPSEPVTVRRKSRRLGIWINTSAVEVDAAPSFYSIATTGPLNEILTHTSDFRHKISIPSAIRSVGAPQSISDASRFTDALIRIRKANSLYQLNESTVEIADQTLFQTNIALPANLVEGSYETRIFLTRNGKVISTYTTAIDVQKVGLERWIYNLAHERPLIYGFLSLFIAISAGWLASAAFRAFRG</sequence>
<dbReference type="Proteomes" id="UP000777935">
    <property type="component" value="Unassembled WGS sequence"/>
</dbReference>
<organism evidence="3 4">
    <name type="scientific">Parasulfitobacter algicola</name>
    <dbReference type="NCBI Taxonomy" id="2614809"/>
    <lineage>
        <taxon>Bacteria</taxon>
        <taxon>Pseudomonadati</taxon>
        <taxon>Pseudomonadota</taxon>
        <taxon>Alphaproteobacteria</taxon>
        <taxon>Rhodobacterales</taxon>
        <taxon>Roseobacteraceae</taxon>
        <taxon>Parasulfitobacter</taxon>
    </lineage>
</organism>
<keyword evidence="1" id="KW-0812">Transmembrane</keyword>
<name>A0ABX2J1L0_9RHOB</name>
<dbReference type="InterPro" id="IPR019088">
    <property type="entry name" value="CHP02186-rel_TM"/>
</dbReference>